<comment type="similarity">
    <text evidence="1">Belongs to the ribose 5-phosphate isomerase family.</text>
</comment>
<keyword evidence="2 4" id="KW-0413">Isomerase</keyword>
<dbReference type="GO" id="GO:0004751">
    <property type="term" value="F:ribose-5-phosphate isomerase activity"/>
    <property type="evidence" value="ECO:0007669"/>
    <property type="project" value="UniProtKB-UniRule"/>
</dbReference>
<gene>
    <name evidence="4" type="primary">rpiA</name>
    <name evidence="4" type="ORF">HC235_07535</name>
</gene>
<dbReference type="GO" id="GO:0006014">
    <property type="term" value="P:D-ribose metabolic process"/>
    <property type="evidence" value="ECO:0007669"/>
    <property type="project" value="TreeGrafter"/>
</dbReference>
<protein>
    <recommendedName>
        <fullName evidence="3">Ribose 5-phosphate isomerase A</fullName>
        <ecNumber evidence="3">5.3.1.6</ecNumber>
    </recommendedName>
</protein>
<dbReference type="Proteomes" id="UP000554766">
    <property type="component" value="Unassembled WGS sequence"/>
</dbReference>
<evidence type="ECO:0000313" key="4">
    <source>
        <dbReference type="EMBL" id="NYR15788.1"/>
    </source>
</evidence>
<dbReference type="AlphaFoldDB" id="A0A7L4PA29"/>
<dbReference type="Gene3D" id="3.40.50.1360">
    <property type="match status" value="1"/>
</dbReference>
<dbReference type="SUPFAM" id="SSF100950">
    <property type="entry name" value="NagB/RpiA/CoA transferase-like"/>
    <property type="match status" value="1"/>
</dbReference>
<comment type="caution">
    <text evidence="4">The sequence shown here is derived from an EMBL/GenBank/DDBJ whole genome shotgun (WGS) entry which is preliminary data.</text>
</comment>
<sequence>MSKATLAREAVKLVKPGMVVGLGSGTTAREFIKALAEARIDGVVLVPTSVDSEILAQEVGLGNALRPMWAVDHVDLAVDGADEVTRDKLILKGRGGALLREKIVDYAADMFVVLIEEHKLVERIPKASPVPIEVVPWAWRFVARRIEREFGGSARLRTGEGKLGPVVTDNGNYIVDWTPPGPLDASAEDRLKAVPGVVESGIFSKRRDAVVLVARRDGTILSF</sequence>
<reference evidence="4 5" key="1">
    <citation type="journal article" date="2020" name="Nat. Commun.">
        <title>The structures of two archaeal type IV pili illuminate evolutionary relationships.</title>
        <authorList>
            <person name="Wang F."/>
            <person name="Baquero D.P."/>
            <person name="Su Z."/>
            <person name="Beltran L.C."/>
            <person name="Prangishvili D."/>
            <person name="Krupovic M."/>
            <person name="Egelman E.H."/>
        </authorList>
    </citation>
    <scope>NUCLEOTIDE SEQUENCE [LARGE SCALE GENOMIC DNA]</scope>
    <source>
        <strain evidence="4 5">2GA</strain>
    </source>
</reference>
<name>A0A7L4PA29_9CREN</name>
<dbReference type="EMBL" id="JAAVJF010000003">
    <property type="protein sequence ID" value="NYR15788.1"/>
    <property type="molecule type" value="Genomic_DNA"/>
</dbReference>
<dbReference type="NCBIfam" id="TIGR00021">
    <property type="entry name" value="rpiA"/>
    <property type="match status" value="1"/>
</dbReference>
<dbReference type="EC" id="5.3.1.6" evidence="3"/>
<dbReference type="CDD" id="cd01398">
    <property type="entry name" value="RPI_A"/>
    <property type="match status" value="1"/>
</dbReference>
<evidence type="ECO:0000256" key="3">
    <source>
        <dbReference type="NCBIfam" id="TIGR00021"/>
    </source>
</evidence>
<dbReference type="InterPro" id="IPR004788">
    <property type="entry name" value="Ribose5P_isomerase_type_A"/>
</dbReference>
<evidence type="ECO:0000256" key="2">
    <source>
        <dbReference type="ARBA" id="ARBA00023235"/>
    </source>
</evidence>
<dbReference type="NCBIfam" id="NF001924">
    <property type="entry name" value="PRK00702.1"/>
    <property type="match status" value="1"/>
</dbReference>
<dbReference type="PANTHER" id="PTHR11934:SF0">
    <property type="entry name" value="RIBOSE-5-PHOSPHATE ISOMERASE"/>
    <property type="match status" value="1"/>
</dbReference>
<dbReference type="PANTHER" id="PTHR11934">
    <property type="entry name" value="RIBOSE-5-PHOSPHATE ISOMERASE"/>
    <property type="match status" value="1"/>
</dbReference>
<dbReference type="GO" id="GO:0009052">
    <property type="term" value="P:pentose-phosphate shunt, non-oxidative branch"/>
    <property type="evidence" value="ECO:0007669"/>
    <property type="project" value="InterPro"/>
</dbReference>
<keyword evidence="5" id="KW-1185">Reference proteome</keyword>
<accession>A0A7L4PA29</accession>
<evidence type="ECO:0000256" key="1">
    <source>
        <dbReference type="ARBA" id="ARBA00008088"/>
    </source>
</evidence>
<dbReference type="FunFam" id="3.30.70.260:FF:000018">
    <property type="entry name" value="Ribose-5-phosphate isomerase A"/>
    <property type="match status" value="1"/>
</dbReference>
<dbReference type="Gene3D" id="3.30.70.260">
    <property type="match status" value="1"/>
</dbReference>
<dbReference type="GO" id="GO:0005829">
    <property type="term" value="C:cytosol"/>
    <property type="evidence" value="ECO:0007669"/>
    <property type="project" value="TreeGrafter"/>
</dbReference>
<dbReference type="SUPFAM" id="SSF75445">
    <property type="entry name" value="D-ribose-5-phosphate isomerase (RpiA), lid domain"/>
    <property type="match status" value="1"/>
</dbReference>
<dbReference type="InterPro" id="IPR037171">
    <property type="entry name" value="NagB/RpiA_transferase-like"/>
</dbReference>
<dbReference type="RefSeq" id="WP_011899710.1">
    <property type="nucleotide sequence ID" value="NZ_JAAVJF010000003.1"/>
</dbReference>
<dbReference type="Pfam" id="PF06026">
    <property type="entry name" value="Rib_5-P_isom_A"/>
    <property type="match status" value="1"/>
</dbReference>
<evidence type="ECO:0000313" key="5">
    <source>
        <dbReference type="Proteomes" id="UP000554766"/>
    </source>
</evidence>
<dbReference type="OMA" id="ACHVQEK"/>
<organism evidence="4 5">
    <name type="scientific">Pyrobaculum arsenaticum</name>
    <dbReference type="NCBI Taxonomy" id="121277"/>
    <lineage>
        <taxon>Archaea</taxon>
        <taxon>Thermoproteota</taxon>
        <taxon>Thermoprotei</taxon>
        <taxon>Thermoproteales</taxon>
        <taxon>Thermoproteaceae</taxon>
        <taxon>Pyrobaculum</taxon>
    </lineage>
</organism>
<proteinExistence type="inferred from homology"/>
<dbReference type="GeneID" id="5055002"/>